<organism evidence="1 4">
    <name type="scientific">Ustilaginoidea virens</name>
    <name type="common">Rice false smut fungus</name>
    <name type="synonym">Villosiclava virens</name>
    <dbReference type="NCBI Taxonomy" id="1159556"/>
    <lineage>
        <taxon>Eukaryota</taxon>
        <taxon>Fungi</taxon>
        <taxon>Dikarya</taxon>
        <taxon>Ascomycota</taxon>
        <taxon>Pezizomycotina</taxon>
        <taxon>Sordariomycetes</taxon>
        <taxon>Hypocreomycetidae</taxon>
        <taxon>Hypocreales</taxon>
        <taxon>Clavicipitaceae</taxon>
        <taxon>Ustilaginoidea</taxon>
    </lineage>
</organism>
<dbReference type="GeneID" id="66062634"/>
<dbReference type="EMBL" id="CP072754">
    <property type="protein sequence ID" value="QUC17615.1"/>
    <property type="molecule type" value="Genomic_DNA"/>
</dbReference>
<reference evidence="1" key="1">
    <citation type="journal article" date="2016" name="Genome Announc.">
        <title>Genome Sequence of Ustilaginoidea virens IPU010, a Rice Pathogenic Fungus Causing False Smut.</title>
        <authorList>
            <person name="Kumagai T."/>
            <person name="Ishii T."/>
            <person name="Terai G."/>
            <person name="Umemura M."/>
            <person name="Machida M."/>
            <person name="Asai K."/>
        </authorList>
    </citation>
    <scope>NUCLEOTIDE SEQUENCE [LARGE SCALE GENOMIC DNA]</scope>
    <source>
        <strain evidence="1">IPU010</strain>
    </source>
</reference>
<evidence type="ECO:0000313" key="2">
    <source>
        <dbReference type="EMBL" id="QUC17615.1"/>
    </source>
</evidence>
<dbReference type="RefSeq" id="XP_042995288.1">
    <property type="nucleotide sequence ID" value="XM_043139354.1"/>
</dbReference>
<accession>A0A063BZT3</accession>
<evidence type="ECO:0000313" key="4">
    <source>
        <dbReference type="Proteomes" id="UP000054053"/>
    </source>
</evidence>
<protein>
    <submittedName>
        <fullName evidence="1">Uncharacterized protein</fullName>
    </submittedName>
</protein>
<reference evidence="2" key="3">
    <citation type="submission" date="2020-03" db="EMBL/GenBank/DDBJ databases">
        <title>A mixture of massive structural variations and highly conserved coding sequences in Ustilaginoidea virens genome.</title>
        <authorList>
            <person name="Zhang K."/>
            <person name="Zhao Z."/>
            <person name="Zhang Z."/>
            <person name="Li Y."/>
            <person name="Hsiang T."/>
            <person name="Sun W."/>
        </authorList>
    </citation>
    <scope>NUCLEOTIDE SEQUENCE</scope>
    <source>
        <strain evidence="2">UV-8b</strain>
    </source>
</reference>
<evidence type="ECO:0000313" key="1">
    <source>
        <dbReference type="EMBL" id="GAO14053.1"/>
    </source>
</evidence>
<evidence type="ECO:0000313" key="3">
    <source>
        <dbReference type="Proteomes" id="UP000027002"/>
    </source>
</evidence>
<dbReference type="Proteomes" id="UP000027002">
    <property type="component" value="Chromosome 2"/>
</dbReference>
<dbReference type="KEGG" id="uvi:66062634"/>
<sequence length="136" mass="15709">MDDTLKATTGDYYAKGIRIWQVCPHLFLALGRRAHRSQICYICHEKGRDPKCQDRKALVNRYPAMDGADHALIRQKMLLLRQMCMTCFRRAVKEFTDNPPVGIELPTFRCEFAESSLGMEDAVQTKKRRSKKNDAD</sequence>
<dbReference type="AlphaFoldDB" id="A0A063BZT3"/>
<proteinExistence type="predicted"/>
<dbReference type="Proteomes" id="UP000054053">
    <property type="component" value="Unassembled WGS sequence"/>
</dbReference>
<keyword evidence="3" id="KW-1185">Reference proteome</keyword>
<name>A0A063BZT3_USTVR</name>
<reference evidence="4" key="2">
    <citation type="journal article" date="2016" name="Genome Announc.">
        <title>Genome sequence of Ustilaginoidea virens IPU010, a rice pathogenic fungus causing false smut.</title>
        <authorList>
            <person name="Kumagai T."/>
            <person name="Ishii T."/>
            <person name="Terai G."/>
            <person name="Umemura M."/>
            <person name="Machida M."/>
            <person name="Asai K."/>
        </authorList>
    </citation>
    <scope>NUCLEOTIDE SEQUENCE [LARGE SCALE GENOMIC DNA]</scope>
    <source>
        <strain evidence="4">IPU010</strain>
    </source>
</reference>
<gene>
    <name evidence="2" type="ORF">UV8b_01856</name>
    <name evidence="1" type="ORF">UVI_02036020</name>
</gene>
<dbReference type="HOGENOM" id="CLU_1877002_0_0_1"/>
<dbReference type="EMBL" id="BBTG02000018">
    <property type="protein sequence ID" value="GAO14053.1"/>
    <property type="molecule type" value="Genomic_DNA"/>
</dbReference>